<evidence type="ECO:0000313" key="1">
    <source>
        <dbReference type="EMBL" id="TWT46925.1"/>
    </source>
</evidence>
<dbReference type="InterPro" id="IPR055876">
    <property type="entry name" value="DUF7453"/>
</dbReference>
<reference evidence="1 2" key="1">
    <citation type="submission" date="2019-02" db="EMBL/GenBank/DDBJ databases">
        <title>Deep-cultivation of Planctomycetes and their phenomic and genomic characterization uncovers novel biology.</title>
        <authorList>
            <person name="Wiegand S."/>
            <person name="Jogler M."/>
            <person name="Boedeker C."/>
            <person name="Pinto D."/>
            <person name="Vollmers J."/>
            <person name="Rivas-Marin E."/>
            <person name="Kohn T."/>
            <person name="Peeters S.H."/>
            <person name="Heuer A."/>
            <person name="Rast P."/>
            <person name="Oberbeckmann S."/>
            <person name="Bunk B."/>
            <person name="Jeske O."/>
            <person name="Meyerdierks A."/>
            <person name="Storesund J.E."/>
            <person name="Kallscheuer N."/>
            <person name="Luecker S."/>
            <person name="Lage O.M."/>
            <person name="Pohl T."/>
            <person name="Merkel B.J."/>
            <person name="Hornburger P."/>
            <person name="Mueller R.-W."/>
            <person name="Bruemmer F."/>
            <person name="Labrenz M."/>
            <person name="Spormann A.M."/>
            <person name="Op Den Camp H."/>
            <person name="Overmann J."/>
            <person name="Amann R."/>
            <person name="Jetten M.S.M."/>
            <person name="Mascher T."/>
            <person name="Medema M.H."/>
            <person name="Devos D.P."/>
            <person name="Kaster A.-K."/>
            <person name="Ovreas L."/>
            <person name="Rohde M."/>
            <person name="Galperin M.Y."/>
            <person name="Jogler C."/>
        </authorList>
    </citation>
    <scope>NUCLEOTIDE SEQUENCE [LARGE SCALE GENOMIC DNA]</scope>
    <source>
        <strain evidence="1 2">Pla111</strain>
    </source>
</reference>
<protein>
    <submittedName>
        <fullName evidence="1">Uncharacterized protein</fullName>
    </submittedName>
</protein>
<dbReference type="NCBIfam" id="TIGR05002">
    <property type="entry name" value="NxxGxxAF_repeat"/>
    <property type="match status" value="3"/>
</dbReference>
<dbReference type="AlphaFoldDB" id="A0A5C5W9Q1"/>
<proteinExistence type="predicted"/>
<gene>
    <name evidence="1" type="ORF">Pla111_20270</name>
</gene>
<comment type="caution">
    <text evidence="1">The sequence shown here is derived from an EMBL/GenBank/DDBJ whole genome shotgun (WGS) entry which is preliminary data.</text>
</comment>
<dbReference type="OrthoDB" id="267377at2"/>
<evidence type="ECO:0000313" key="2">
    <source>
        <dbReference type="Proteomes" id="UP000318995"/>
    </source>
</evidence>
<accession>A0A5C5W9Q1</accession>
<organism evidence="1 2">
    <name type="scientific">Botrimarina hoheduenensis</name>
    <dbReference type="NCBI Taxonomy" id="2528000"/>
    <lineage>
        <taxon>Bacteria</taxon>
        <taxon>Pseudomonadati</taxon>
        <taxon>Planctomycetota</taxon>
        <taxon>Planctomycetia</taxon>
        <taxon>Pirellulales</taxon>
        <taxon>Lacipirellulaceae</taxon>
        <taxon>Botrimarina</taxon>
    </lineage>
</organism>
<dbReference type="Proteomes" id="UP000318995">
    <property type="component" value="Unassembled WGS sequence"/>
</dbReference>
<dbReference type="RefSeq" id="WP_146573816.1">
    <property type="nucleotide sequence ID" value="NZ_SJPH01000003.1"/>
</dbReference>
<dbReference type="EMBL" id="SJPH01000003">
    <property type="protein sequence ID" value="TWT46925.1"/>
    <property type="molecule type" value="Genomic_DNA"/>
</dbReference>
<sequence>MSIYPRSLASKVVIGGAFFCFGAPTSFSAVVDLLPRAFRTVALNNTPLPGLPSEARAEQFGSPQIDRRGIVSFSAQLRPFIGGVTFENDGAIWKESQPGQANLVAREGALIADSDYRHEGAFTISTSAAGDLFFATGMLHESFYSGGQVPAGQSAATSGLFRFEQETGARLLATSGPTNTLVPAAGGTNDSFAFPLDVNEQQQIVVRTGSGSGSIYVFDDQAGLSLIGNGATPVINEQGDVLYRRRFGVVDSLVVGNRNRRRSTTLVTMGESANGAEGAIFDRFLNLSNSAGSAIFTAQLTGSGVDANNDFGIWSETNGLGSPLQKVLREGDPAPGVDDGSVFAGFNLWTYPETFGNTVGLAVTLGLAGPNVTNENNSGFWVGVNPFELRLVMRKGDPAPGVPGERFRSLLQNGGVTADGRGVFAARLVGTDDTGIWGEHVDGSLKLIAKTGDGVRLPSGEVTQLRSPRLDQNYGIGPLGHVVFFSSLTNGHFGLFVSDAIAIPEPNSTAWITVLTAMAWRFHRRTRA</sequence>
<dbReference type="Pfam" id="PF24251">
    <property type="entry name" value="DUF7453"/>
    <property type="match status" value="1"/>
</dbReference>
<keyword evidence="2" id="KW-1185">Reference proteome</keyword>
<name>A0A5C5W9Q1_9BACT</name>